<comment type="caution">
    <text evidence="1">The sequence shown here is derived from an EMBL/GenBank/DDBJ whole genome shotgun (WGS) entry which is preliminary data.</text>
</comment>
<gene>
    <name evidence="1" type="ORF">K678_16015</name>
</gene>
<organism evidence="1 2">
    <name type="scientific">Magnetospirillum fulvum MGU-K5</name>
    <dbReference type="NCBI Taxonomy" id="1316936"/>
    <lineage>
        <taxon>Bacteria</taxon>
        <taxon>Pseudomonadati</taxon>
        <taxon>Pseudomonadota</taxon>
        <taxon>Alphaproteobacteria</taxon>
        <taxon>Rhodospirillales</taxon>
        <taxon>Rhodospirillaceae</taxon>
        <taxon>Magnetospirillum</taxon>
    </lineage>
</organism>
<evidence type="ECO:0000313" key="2">
    <source>
        <dbReference type="Proteomes" id="UP000015350"/>
    </source>
</evidence>
<dbReference type="Proteomes" id="UP000015350">
    <property type="component" value="Unassembled WGS sequence"/>
</dbReference>
<reference evidence="1 2" key="1">
    <citation type="submission" date="2013-04" db="EMBL/GenBank/DDBJ databases">
        <authorList>
            <person name="Kuznetsov B."/>
            <person name="Ivanovsky R."/>
        </authorList>
    </citation>
    <scope>NUCLEOTIDE SEQUENCE [LARGE SCALE GENOMIC DNA]</scope>
    <source>
        <strain evidence="1 2">MGU-K5</strain>
    </source>
</reference>
<evidence type="ECO:0000313" key="1">
    <source>
        <dbReference type="EMBL" id="EPY00458.1"/>
    </source>
</evidence>
<protein>
    <submittedName>
        <fullName evidence="1">Uncharacterized protein</fullName>
    </submittedName>
</protein>
<name>S9S8Q7_MAGFU</name>
<dbReference type="AlphaFoldDB" id="S9S8Q7"/>
<dbReference type="EMBL" id="AQPH01000092">
    <property type="protein sequence ID" value="EPY00458.1"/>
    <property type="molecule type" value="Genomic_DNA"/>
</dbReference>
<accession>S9S8Q7</accession>
<sequence>MFQERCVEGILSEEVIGALGKEIVSLLKIMQWADYELISKVFGKNDCREIADVLWFMTDNCIISYNMTNGYKLAEIVRGVSNNSNDELSPEVLDELAKVLSERLNNKDTNISALEAIVFVKIRMGGVLPEELRNILTAATLLDLVEQYYRAGHRFDAEYKKILKLLQTYLFLQKIC</sequence>
<proteinExistence type="predicted"/>